<gene>
    <name evidence="4" type="ORF">TrST_g14306</name>
</gene>
<dbReference type="Gene3D" id="1.10.287.1080">
    <property type="entry name" value="MazG-like"/>
    <property type="match status" value="1"/>
</dbReference>
<dbReference type="EMBL" id="BRXY01000058">
    <property type="protein sequence ID" value="GMH59309.1"/>
    <property type="molecule type" value="Genomic_DNA"/>
</dbReference>
<feature type="region of interest" description="Disordered" evidence="1">
    <location>
        <begin position="1"/>
        <end position="35"/>
    </location>
</feature>
<dbReference type="Proteomes" id="UP001165085">
    <property type="component" value="Unassembled WGS sequence"/>
</dbReference>
<dbReference type="SUPFAM" id="SSF101386">
    <property type="entry name" value="all-alpha NTP pyrophosphatases"/>
    <property type="match status" value="1"/>
</dbReference>
<reference evidence="5" key="1">
    <citation type="journal article" date="2023" name="Commun. Biol.">
        <title>Genome analysis of Parmales, the sister group of diatoms, reveals the evolutionary specialization of diatoms from phago-mixotrophs to photoautotrophs.</title>
        <authorList>
            <person name="Ban H."/>
            <person name="Sato S."/>
            <person name="Yoshikawa S."/>
            <person name="Yamada K."/>
            <person name="Nakamura Y."/>
            <person name="Ichinomiya M."/>
            <person name="Sato N."/>
            <person name="Blanc-Mathieu R."/>
            <person name="Endo H."/>
            <person name="Kuwata A."/>
            <person name="Ogata H."/>
        </authorList>
    </citation>
    <scope>NUCLEOTIDE SEQUENCE [LARGE SCALE GENOMIC DNA]</scope>
    <source>
        <strain evidence="5">NIES 3701</strain>
    </source>
</reference>
<proteinExistence type="predicted"/>
<evidence type="ECO:0000256" key="1">
    <source>
        <dbReference type="SAM" id="MobiDB-lite"/>
    </source>
</evidence>
<protein>
    <recommendedName>
        <fullName evidence="3">NTP pyrophosphohydrolase MazG-like domain-containing protein</fullName>
    </recommendedName>
</protein>
<evidence type="ECO:0000313" key="5">
    <source>
        <dbReference type="Proteomes" id="UP001165085"/>
    </source>
</evidence>
<feature type="compositionally biased region" description="Polar residues" evidence="1">
    <location>
        <begin position="1"/>
        <end position="17"/>
    </location>
</feature>
<dbReference type="Pfam" id="PF03819">
    <property type="entry name" value="MazG"/>
    <property type="match status" value="1"/>
</dbReference>
<comment type="caution">
    <text evidence="4">The sequence shown here is derived from an EMBL/GenBank/DDBJ whole genome shotgun (WGS) entry which is preliminary data.</text>
</comment>
<dbReference type="InterPro" id="IPR004518">
    <property type="entry name" value="MazG-like_dom"/>
</dbReference>
<feature type="transmembrane region" description="Helical" evidence="2">
    <location>
        <begin position="217"/>
        <end position="237"/>
    </location>
</feature>
<evidence type="ECO:0000313" key="4">
    <source>
        <dbReference type="EMBL" id="GMH59309.1"/>
    </source>
</evidence>
<evidence type="ECO:0000256" key="2">
    <source>
        <dbReference type="SAM" id="Phobius"/>
    </source>
</evidence>
<keyword evidence="2" id="KW-0472">Membrane</keyword>
<keyword evidence="2" id="KW-0812">Transmembrane</keyword>
<name>A0A9W6ZRA5_9STRA</name>
<organism evidence="4 5">
    <name type="scientific">Triparma strigata</name>
    <dbReference type="NCBI Taxonomy" id="1606541"/>
    <lineage>
        <taxon>Eukaryota</taxon>
        <taxon>Sar</taxon>
        <taxon>Stramenopiles</taxon>
        <taxon>Ochrophyta</taxon>
        <taxon>Bolidophyceae</taxon>
        <taxon>Parmales</taxon>
        <taxon>Triparmaceae</taxon>
        <taxon>Triparma</taxon>
    </lineage>
</organism>
<keyword evidence="5" id="KW-1185">Reference proteome</keyword>
<dbReference type="AlphaFoldDB" id="A0A9W6ZRA5"/>
<sequence length="277" mass="30183">MLSFFSRKSTPDLSESWSELVEKSPKSSPSRTQAKSEHALLKGAPRALNLVALLNEACPWTATVKPEEMVNWLKSECEETLTEVKVMRSIDPATLPASQLSHHIRSLQSELGDVLFDALMLNSICARDFGFDPAESWHAATAKIERRTPYMKEWGEKGVTAETSEEAEELWRAAKKEEKAELAAELEALNLPPSSTPSPLQKKVNRALALASQNPPFFLGVFSLGVSAGALLAVSILNSTVLSASTAAKAVEAQKVTKAEGGGWRVKDLLKEVKLNL</sequence>
<evidence type="ECO:0000259" key="3">
    <source>
        <dbReference type="Pfam" id="PF03819"/>
    </source>
</evidence>
<keyword evidence="2" id="KW-1133">Transmembrane helix</keyword>
<accession>A0A9W6ZRA5</accession>
<dbReference type="OrthoDB" id="197698at2759"/>
<feature type="domain" description="NTP pyrophosphohydrolase MazG-like" evidence="3">
    <location>
        <begin position="66"/>
        <end position="150"/>
    </location>
</feature>